<sequence>MTVVVQVAGMTCGHCVSTIEHALSSVAGVKGASVDLATGTVTVDGDADLSAITTSIVDAGYAVQGSDHASQTPHLPLADPPGGCCCG</sequence>
<dbReference type="Proteomes" id="UP000825367">
    <property type="component" value="Chromosome"/>
</dbReference>
<evidence type="ECO:0000256" key="1">
    <source>
        <dbReference type="ARBA" id="ARBA00022723"/>
    </source>
</evidence>
<name>A0ABX8VD68_9MYCO</name>
<keyword evidence="4" id="KW-1185">Reference proteome</keyword>
<protein>
    <submittedName>
        <fullName evidence="3">Cation transporter</fullName>
    </submittedName>
</protein>
<evidence type="ECO:0000259" key="2">
    <source>
        <dbReference type="PROSITE" id="PS50846"/>
    </source>
</evidence>
<dbReference type="RefSeq" id="WP_096312949.1">
    <property type="nucleotide sequence ID" value="NZ_BAAAVX010000030.1"/>
</dbReference>
<dbReference type="CDD" id="cd00371">
    <property type="entry name" value="HMA"/>
    <property type="match status" value="1"/>
</dbReference>
<evidence type="ECO:0000313" key="4">
    <source>
        <dbReference type="Proteomes" id="UP000825367"/>
    </source>
</evidence>
<organism evidence="3 4">
    <name type="scientific">Mycolicibacterium pallens</name>
    <dbReference type="NCBI Taxonomy" id="370524"/>
    <lineage>
        <taxon>Bacteria</taxon>
        <taxon>Bacillati</taxon>
        <taxon>Actinomycetota</taxon>
        <taxon>Actinomycetes</taxon>
        <taxon>Mycobacteriales</taxon>
        <taxon>Mycobacteriaceae</taxon>
        <taxon>Mycolicibacterium</taxon>
    </lineage>
</organism>
<dbReference type="PROSITE" id="PS50846">
    <property type="entry name" value="HMA_2"/>
    <property type="match status" value="1"/>
</dbReference>
<dbReference type="InterPro" id="IPR017969">
    <property type="entry name" value="Heavy-metal-associated_CS"/>
</dbReference>
<dbReference type="Pfam" id="PF00403">
    <property type="entry name" value="HMA"/>
    <property type="match status" value="1"/>
</dbReference>
<proteinExistence type="predicted"/>
<dbReference type="InterPro" id="IPR006121">
    <property type="entry name" value="HMA_dom"/>
</dbReference>
<gene>
    <name evidence="3" type="ORF">K0O64_20350</name>
</gene>
<dbReference type="InterPro" id="IPR036163">
    <property type="entry name" value="HMA_dom_sf"/>
</dbReference>
<evidence type="ECO:0000313" key="3">
    <source>
        <dbReference type="EMBL" id="QYL15447.1"/>
    </source>
</evidence>
<dbReference type="Gene3D" id="3.30.70.100">
    <property type="match status" value="1"/>
</dbReference>
<accession>A0ABX8VD68</accession>
<reference evidence="3 4" key="1">
    <citation type="submission" date="2021-07" db="EMBL/GenBank/DDBJ databases">
        <title>Whole genome sequencing of non-tuberculosis mycobacteria type-strains.</title>
        <authorList>
            <person name="Igarashi Y."/>
            <person name="Osugi A."/>
            <person name="Mitarai S."/>
        </authorList>
    </citation>
    <scope>NUCLEOTIDE SEQUENCE [LARGE SCALE GENOMIC DNA]</scope>
    <source>
        <strain evidence="3 4">JCM 16370</strain>
    </source>
</reference>
<dbReference type="EMBL" id="CP080333">
    <property type="protein sequence ID" value="QYL15447.1"/>
    <property type="molecule type" value="Genomic_DNA"/>
</dbReference>
<keyword evidence="1" id="KW-0479">Metal-binding</keyword>
<dbReference type="SUPFAM" id="SSF55008">
    <property type="entry name" value="HMA, heavy metal-associated domain"/>
    <property type="match status" value="1"/>
</dbReference>
<dbReference type="PROSITE" id="PS01047">
    <property type="entry name" value="HMA_1"/>
    <property type="match status" value="1"/>
</dbReference>
<feature type="domain" description="HMA" evidence="2">
    <location>
        <begin position="1"/>
        <end position="64"/>
    </location>
</feature>